<reference evidence="2 3" key="2">
    <citation type="submission" date="2019-03" db="EMBL/GenBank/DDBJ databases">
        <title>Draft Genome Sequences of Six Type Strains of the Genus Massilia.</title>
        <authorList>
            <person name="Miess H."/>
            <person name="Frediansyhah A."/>
            <person name="Gross H."/>
        </authorList>
    </citation>
    <scope>NUCLEOTIDE SEQUENCE [LARGE SCALE GENOMIC DNA]</scope>
    <source>
        <strain evidence="2 3">DSM 17505</strain>
    </source>
</reference>
<sequence>MIISNIDKIYNDAFGLWISGLFSAIEGNNPGLAFDDQKDAFFEILRRWLAEGKVKFCKPSDPLGEVWHASAEEIISFLQAGWPPHVKDEHDIDLNNYFYDLPALLWVGPDGKISSS</sequence>
<accession>A0A4P7BBZ9</accession>
<proteinExistence type="predicted"/>
<dbReference type="Proteomes" id="UP000294359">
    <property type="component" value="Chromosome"/>
</dbReference>
<gene>
    <name evidence="2" type="ORF">E1742_04415</name>
    <name evidence="1" type="ORF">GCM10007388_33980</name>
</gene>
<keyword evidence="3" id="KW-1185">Reference proteome</keyword>
<protein>
    <recommendedName>
        <fullName evidence="5">DUF596 domain-containing protein</fullName>
    </recommendedName>
</protein>
<evidence type="ECO:0000313" key="1">
    <source>
        <dbReference type="EMBL" id="GGY97478.1"/>
    </source>
</evidence>
<dbReference type="Gene3D" id="1.10.3510.10">
    <property type="entry name" value="NMB0513-like"/>
    <property type="match status" value="1"/>
</dbReference>
<reference evidence="1" key="1">
    <citation type="journal article" date="2014" name="Int. J. Syst. Evol. Microbiol.">
        <title>Complete genome sequence of Corynebacterium casei LMG S-19264T (=DSM 44701T), isolated from a smear-ripened cheese.</title>
        <authorList>
            <consortium name="US DOE Joint Genome Institute (JGI-PGF)"/>
            <person name="Walter F."/>
            <person name="Albersmeier A."/>
            <person name="Kalinowski J."/>
            <person name="Ruckert C."/>
        </authorList>
    </citation>
    <scope>NUCLEOTIDE SEQUENCE</scope>
    <source>
        <strain evidence="1">KCTC 12344</strain>
    </source>
</reference>
<evidence type="ECO:0008006" key="5">
    <source>
        <dbReference type="Google" id="ProtNLM"/>
    </source>
</evidence>
<dbReference type="AlphaFoldDB" id="A0A4P7BBZ9"/>
<name>A0A4P7BBZ9_9BURK</name>
<evidence type="ECO:0000313" key="3">
    <source>
        <dbReference type="Proteomes" id="UP000294359"/>
    </source>
</evidence>
<evidence type="ECO:0000313" key="2">
    <source>
        <dbReference type="EMBL" id="QBQ35492.1"/>
    </source>
</evidence>
<dbReference type="RefSeq" id="WP_134383731.1">
    <property type="nucleotide sequence ID" value="NZ_BMWW01000005.1"/>
</dbReference>
<dbReference type="EMBL" id="CP038026">
    <property type="protein sequence ID" value="QBQ35492.1"/>
    <property type="molecule type" value="Genomic_DNA"/>
</dbReference>
<dbReference type="SUPFAM" id="SSF160472">
    <property type="entry name" value="NMB0513-like"/>
    <property type="match status" value="1"/>
</dbReference>
<dbReference type="Proteomes" id="UP000619512">
    <property type="component" value="Unassembled WGS sequence"/>
</dbReference>
<dbReference type="EMBL" id="BMWW01000005">
    <property type="protein sequence ID" value="GGY97478.1"/>
    <property type="molecule type" value="Genomic_DNA"/>
</dbReference>
<dbReference type="OrthoDB" id="8944913at2"/>
<organism evidence="1 4">
    <name type="scientific">Pseudoduganella plicata</name>
    <dbReference type="NCBI Taxonomy" id="321984"/>
    <lineage>
        <taxon>Bacteria</taxon>
        <taxon>Pseudomonadati</taxon>
        <taxon>Pseudomonadota</taxon>
        <taxon>Betaproteobacteria</taxon>
        <taxon>Burkholderiales</taxon>
        <taxon>Oxalobacteraceae</taxon>
        <taxon>Telluria group</taxon>
        <taxon>Pseudoduganella</taxon>
    </lineage>
</organism>
<dbReference type="InterPro" id="IPR023138">
    <property type="entry name" value="NMB0513-like_sf"/>
</dbReference>
<evidence type="ECO:0000313" key="4">
    <source>
        <dbReference type="Proteomes" id="UP000619512"/>
    </source>
</evidence>
<reference evidence="1" key="3">
    <citation type="submission" date="2022-12" db="EMBL/GenBank/DDBJ databases">
        <authorList>
            <person name="Sun Q."/>
            <person name="Kim S."/>
        </authorList>
    </citation>
    <scope>NUCLEOTIDE SEQUENCE</scope>
    <source>
        <strain evidence="1">KCTC 12344</strain>
    </source>
</reference>